<evidence type="ECO:0000256" key="3">
    <source>
        <dbReference type="ARBA" id="ARBA00013017"/>
    </source>
</evidence>
<dbReference type="InterPro" id="IPR050924">
    <property type="entry name" value="Peroxiredoxin_BCP/PrxQ"/>
</dbReference>
<keyword evidence="6" id="KW-0560">Oxidoreductase</keyword>
<keyword evidence="17" id="KW-1185">Reference proteome</keyword>
<comment type="catalytic activity">
    <reaction evidence="12">
        <text>a hydroperoxide + [thioredoxin]-dithiol = an alcohol + [thioredoxin]-disulfide + H2O</text>
        <dbReference type="Rhea" id="RHEA:62620"/>
        <dbReference type="Rhea" id="RHEA-COMP:10698"/>
        <dbReference type="Rhea" id="RHEA-COMP:10700"/>
        <dbReference type="ChEBI" id="CHEBI:15377"/>
        <dbReference type="ChEBI" id="CHEBI:29950"/>
        <dbReference type="ChEBI" id="CHEBI:30879"/>
        <dbReference type="ChEBI" id="CHEBI:35924"/>
        <dbReference type="ChEBI" id="CHEBI:50058"/>
        <dbReference type="EC" id="1.11.1.24"/>
    </reaction>
</comment>
<evidence type="ECO:0000256" key="14">
    <source>
        <dbReference type="SAM" id="MobiDB-lite"/>
    </source>
</evidence>
<evidence type="ECO:0000256" key="2">
    <source>
        <dbReference type="ARBA" id="ARBA00011245"/>
    </source>
</evidence>
<feature type="domain" description="Thioredoxin" evidence="15">
    <location>
        <begin position="5"/>
        <end position="155"/>
    </location>
</feature>
<accession>A0A437Q2B2</accession>
<name>A0A437Q2B2_9ACTN</name>
<evidence type="ECO:0000313" key="17">
    <source>
        <dbReference type="Proteomes" id="UP000283128"/>
    </source>
</evidence>
<dbReference type="SUPFAM" id="SSF52833">
    <property type="entry name" value="Thioredoxin-like"/>
    <property type="match status" value="1"/>
</dbReference>
<comment type="caution">
    <text evidence="16">The sequence shown here is derived from an EMBL/GenBank/DDBJ whole genome shotgun (WGS) entry which is preliminary data.</text>
</comment>
<evidence type="ECO:0000256" key="5">
    <source>
        <dbReference type="ARBA" id="ARBA00022862"/>
    </source>
</evidence>
<evidence type="ECO:0000256" key="9">
    <source>
        <dbReference type="ARBA" id="ARBA00032824"/>
    </source>
</evidence>
<dbReference type="PIRSF" id="PIRSF000239">
    <property type="entry name" value="AHPC"/>
    <property type="match status" value="1"/>
</dbReference>
<dbReference type="InterPro" id="IPR024706">
    <property type="entry name" value="Peroxiredoxin_AhpC-typ"/>
</dbReference>
<dbReference type="AlphaFoldDB" id="A0A437Q2B2"/>
<evidence type="ECO:0000256" key="4">
    <source>
        <dbReference type="ARBA" id="ARBA00022559"/>
    </source>
</evidence>
<dbReference type="FunFam" id="3.40.30.10:FF:000267">
    <property type="entry name" value="Peroxidoxin bcpB"/>
    <property type="match status" value="1"/>
</dbReference>
<evidence type="ECO:0000256" key="8">
    <source>
        <dbReference type="ARBA" id="ARBA00023284"/>
    </source>
</evidence>
<keyword evidence="7" id="KW-1015">Disulfide bond</keyword>
<evidence type="ECO:0000256" key="11">
    <source>
        <dbReference type="ARBA" id="ARBA00041373"/>
    </source>
</evidence>
<dbReference type="Gene3D" id="3.40.30.10">
    <property type="entry name" value="Glutaredoxin"/>
    <property type="match status" value="1"/>
</dbReference>
<evidence type="ECO:0000313" key="16">
    <source>
        <dbReference type="EMBL" id="RVU28600.1"/>
    </source>
</evidence>
<evidence type="ECO:0000256" key="13">
    <source>
        <dbReference type="PIRSR" id="PIRSR000239-1"/>
    </source>
</evidence>
<organism evidence="16 17">
    <name type="scientific">Streptomyces antnestii</name>
    <dbReference type="NCBI Taxonomy" id="2494256"/>
    <lineage>
        <taxon>Bacteria</taxon>
        <taxon>Bacillati</taxon>
        <taxon>Actinomycetota</taxon>
        <taxon>Actinomycetes</taxon>
        <taxon>Kitasatosporales</taxon>
        <taxon>Streptomycetaceae</taxon>
        <taxon>Streptomyces</taxon>
    </lineage>
</organism>
<dbReference type="GO" id="GO:0034599">
    <property type="term" value="P:cellular response to oxidative stress"/>
    <property type="evidence" value="ECO:0007669"/>
    <property type="project" value="TreeGrafter"/>
</dbReference>
<dbReference type="EC" id="1.11.1.24" evidence="3"/>
<dbReference type="PANTHER" id="PTHR42801">
    <property type="entry name" value="THIOREDOXIN-DEPENDENT PEROXIDE REDUCTASE"/>
    <property type="match status" value="1"/>
</dbReference>
<keyword evidence="5" id="KW-0049">Antioxidant</keyword>
<proteinExistence type="inferred from homology"/>
<dbReference type="InterPro" id="IPR013766">
    <property type="entry name" value="Thioredoxin_domain"/>
</dbReference>
<dbReference type="Pfam" id="PF00578">
    <property type="entry name" value="AhpC-TSA"/>
    <property type="match status" value="1"/>
</dbReference>
<evidence type="ECO:0000256" key="10">
    <source>
        <dbReference type="ARBA" id="ARBA00038489"/>
    </source>
</evidence>
<dbReference type="PROSITE" id="PS51352">
    <property type="entry name" value="THIOREDOXIN_2"/>
    <property type="match status" value="1"/>
</dbReference>
<dbReference type="GO" id="GO:0045454">
    <property type="term" value="P:cell redox homeostasis"/>
    <property type="evidence" value="ECO:0007669"/>
    <property type="project" value="TreeGrafter"/>
</dbReference>
<dbReference type="EMBL" id="RZYA01000001">
    <property type="protein sequence ID" value="RVU28600.1"/>
    <property type="molecule type" value="Genomic_DNA"/>
</dbReference>
<gene>
    <name evidence="16" type="ORF">EOT10_01600</name>
</gene>
<dbReference type="PANTHER" id="PTHR42801:SF8">
    <property type="entry name" value="PEROXIREDOXIN RV1608C-RELATED"/>
    <property type="match status" value="1"/>
</dbReference>
<reference evidence="16 17" key="1">
    <citation type="submission" date="2019-01" db="EMBL/GenBank/DDBJ databases">
        <title>Genome sequences of Streptomyces and Rhizobium isolates collected from root and soil.</title>
        <authorList>
            <person name="Chhettri S."/>
            <person name="Sevigny J.L."/>
            <person name="Sen A."/>
            <person name="Ennis N."/>
            <person name="Tisa L."/>
        </authorList>
    </citation>
    <scope>NUCLEOTIDE SEQUENCE [LARGE SCALE GENOMIC DNA]</scope>
    <source>
        <strain evidence="16 17">San01</strain>
    </source>
</reference>
<evidence type="ECO:0000256" key="1">
    <source>
        <dbReference type="ARBA" id="ARBA00003330"/>
    </source>
</evidence>
<comment type="function">
    <text evidence="1">Thiol-specific peroxidase that catalyzes the reduction of hydrogen peroxide and organic hydroperoxides to water and alcohols, respectively. Plays a role in cell protection against oxidative stress by detoxifying peroxides and as sensor of hydrogen peroxide-mediated signaling events.</text>
</comment>
<feature type="active site" description="Cysteine sulfenic acid (-SOH) intermediate; for peroxidase activity" evidence="13">
    <location>
        <position position="48"/>
    </location>
</feature>
<evidence type="ECO:0000256" key="6">
    <source>
        <dbReference type="ARBA" id="ARBA00023002"/>
    </source>
</evidence>
<dbReference type="InterPro" id="IPR000866">
    <property type="entry name" value="AhpC/TSA"/>
</dbReference>
<dbReference type="GO" id="GO:0008379">
    <property type="term" value="F:thioredoxin peroxidase activity"/>
    <property type="evidence" value="ECO:0007669"/>
    <property type="project" value="TreeGrafter"/>
</dbReference>
<evidence type="ECO:0000256" key="12">
    <source>
        <dbReference type="ARBA" id="ARBA00049091"/>
    </source>
</evidence>
<sequence>MSKRVEVGDTVEDFTLPDESGTPTSLSGLLSEGPVVLFFYPAAMTPGCTAEACHFRDLAAEFAAVGARLVGVSGDPVERQAEFAGKHTLGYPLLSDPEGEVRGRFGVTRGFSLAPTKRATFVIGQDRAVLEVVRSEFRMSAHADRALAVLGERTA</sequence>
<dbReference type="InterPro" id="IPR036249">
    <property type="entry name" value="Thioredoxin-like_sf"/>
</dbReference>
<evidence type="ECO:0000259" key="15">
    <source>
        <dbReference type="PROSITE" id="PS51352"/>
    </source>
</evidence>
<comment type="similarity">
    <text evidence="10">Belongs to the peroxiredoxin family. BCP/PrxQ subfamily.</text>
</comment>
<dbReference type="OrthoDB" id="9812811at2"/>
<dbReference type="CDD" id="cd03017">
    <property type="entry name" value="PRX_BCP"/>
    <property type="match status" value="1"/>
</dbReference>
<dbReference type="Proteomes" id="UP000283128">
    <property type="component" value="Unassembled WGS sequence"/>
</dbReference>
<protein>
    <recommendedName>
        <fullName evidence="3">thioredoxin-dependent peroxiredoxin</fullName>
        <ecNumber evidence="3">1.11.1.24</ecNumber>
    </recommendedName>
    <alternativeName>
        <fullName evidence="11">Bacterioferritin comigratory protein</fullName>
    </alternativeName>
    <alternativeName>
        <fullName evidence="9">Thioredoxin peroxidase</fullName>
    </alternativeName>
</protein>
<comment type="subunit">
    <text evidence="2">Monomer.</text>
</comment>
<feature type="region of interest" description="Disordered" evidence="14">
    <location>
        <begin position="1"/>
        <end position="26"/>
    </location>
</feature>
<dbReference type="GO" id="GO:0005737">
    <property type="term" value="C:cytoplasm"/>
    <property type="evidence" value="ECO:0007669"/>
    <property type="project" value="TreeGrafter"/>
</dbReference>
<evidence type="ECO:0000256" key="7">
    <source>
        <dbReference type="ARBA" id="ARBA00023157"/>
    </source>
</evidence>
<keyword evidence="8" id="KW-0676">Redox-active center</keyword>
<keyword evidence="4" id="KW-0575">Peroxidase</keyword>
<dbReference type="RefSeq" id="WP_127826186.1">
    <property type="nucleotide sequence ID" value="NZ_RZYA01000001.1"/>
</dbReference>